<dbReference type="EMBL" id="OOIL02003269">
    <property type="protein sequence ID" value="VFQ86934.1"/>
    <property type="molecule type" value="Genomic_DNA"/>
</dbReference>
<evidence type="ECO:0000259" key="4">
    <source>
        <dbReference type="Pfam" id="PF14111"/>
    </source>
</evidence>
<proteinExistence type="predicted"/>
<dbReference type="OrthoDB" id="1932527at2759"/>
<feature type="region of interest" description="Disordered" evidence="2">
    <location>
        <begin position="43"/>
        <end position="112"/>
    </location>
</feature>
<organism evidence="5 6">
    <name type="scientific">Cuscuta campestris</name>
    <dbReference type="NCBI Taxonomy" id="132261"/>
    <lineage>
        <taxon>Eukaryota</taxon>
        <taxon>Viridiplantae</taxon>
        <taxon>Streptophyta</taxon>
        <taxon>Embryophyta</taxon>
        <taxon>Tracheophyta</taxon>
        <taxon>Spermatophyta</taxon>
        <taxon>Magnoliopsida</taxon>
        <taxon>eudicotyledons</taxon>
        <taxon>Gunneridae</taxon>
        <taxon>Pentapetalae</taxon>
        <taxon>asterids</taxon>
        <taxon>lamiids</taxon>
        <taxon>Solanales</taxon>
        <taxon>Convolvulaceae</taxon>
        <taxon>Cuscuteae</taxon>
        <taxon>Cuscuta</taxon>
        <taxon>Cuscuta subgen. Grammica</taxon>
        <taxon>Cuscuta sect. Cleistogrammica</taxon>
    </lineage>
</organism>
<feature type="region of interest" description="Disordered" evidence="2">
    <location>
        <begin position="1083"/>
        <end position="1109"/>
    </location>
</feature>
<reference evidence="5 6" key="1">
    <citation type="submission" date="2018-04" db="EMBL/GenBank/DDBJ databases">
        <authorList>
            <person name="Vogel A."/>
        </authorList>
    </citation>
    <scope>NUCLEOTIDE SEQUENCE [LARGE SCALE GENOMIC DNA]</scope>
</reference>
<dbReference type="Pfam" id="PF14111">
    <property type="entry name" value="DUF4283"/>
    <property type="match status" value="1"/>
</dbReference>
<feature type="region of interest" description="Disordered" evidence="2">
    <location>
        <begin position="1145"/>
        <end position="1166"/>
    </location>
</feature>
<evidence type="ECO:0000256" key="2">
    <source>
        <dbReference type="SAM" id="MobiDB-lite"/>
    </source>
</evidence>
<feature type="domain" description="DUF4283" evidence="4">
    <location>
        <begin position="160"/>
        <end position="236"/>
    </location>
</feature>
<feature type="compositionally biased region" description="Low complexity" evidence="2">
    <location>
        <begin position="74"/>
        <end position="89"/>
    </location>
</feature>
<protein>
    <recommendedName>
        <fullName evidence="7">Reverse transcriptase domain-containing protein</fullName>
    </recommendedName>
</protein>
<keyword evidence="6" id="KW-1185">Reference proteome</keyword>
<keyword evidence="1" id="KW-0175">Coiled coil</keyword>
<dbReference type="InterPro" id="IPR000477">
    <property type="entry name" value="RT_dom"/>
</dbReference>
<accession>A0A484MFR4</accession>
<feature type="region of interest" description="Disordered" evidence="2">
    <location>
        <begin position="364"/>
        <end position="407"/>
    </location>
</feature>
<evidence type="ECO:0000313" key="6">
    <source>
        <dbReference type="Proteomes" id="UP000595140"/>
    </source>
</evidence>
<dbReference type="PANTHER" id="PTHR31286:SF165">
    <property type="entry name" value="DUF4283 DOMAIN-CONTAINING PROTEIN"/>
    <property type="match status" value="1"/>
</dbReference>
<evidence type="ECO:0008006" key="7">
    <source>
        <dbReference type="Google" id="ProtNLM"/>
    </source>
</evidence>
<evidence type="ECO:0000256" key="1">
    <source>
        <dbReference type="SAM" id="Coils"/>
    </source>
</evidence>
<dbReference type="InterPro" id="IPR040256">
    <property type="entry name" value="At4g02000-like"/>
</dbReference>
<evidence type="ECO:0000313" key="5">
    <source>
        <dbReference type="EMBL" id="VFQ86934.1"/>
    </source>
</evidence>
<sequence length="1725" mass="198174">MGIECRRFGRASLSSLLLAKAKLRVSSNVYSPNNHLSLSTSAMAKKKGRAKGYQDPNPQSRSPSKQRDEEHSIEGNVGNGASSGSNSPEENLDLSTTSTEKLEAENQEENKITDAKTYAEVVGDQDAMQIGLTFVQETEINGTRVAKFSKEDILEPSRYWDAAMILCILGANPPLEVVNGFVSRIWNMYHIDEVSVLKEGQFIVMFQKEEDRDEVIKRKYYYFDNKPALVQKWRPGKHVDVTELRDIPIWVKFPDLDMRYWSLTGLRKLGSLIGKPVRRDKATAERSKHAYARILVEVGVYQEFPQQITYVTKEERVLTQDVVYEWCPCMCYHCKKIRHLQENCRWKENKKKEAGPMKQYWRVKKDGKEHQQEDIPKKDDCEQSNGELEEKEKNIQNDNLPKDIPPGNMDEGFTEVCGKKAARKLVLDDSKDYDEKGLHKETLIASSAVRIDVVATQSRALTNVEWVLQFNSKVIIKEKVLSDHSPLFINNWKQEKRHTFRFCDMWTISPNFPKIVSEVWDKERQGRPMYILLQKLKELKWRLKKMNKDRFNDIHNRPERLRGELYNIQEAIKKDHDREELFDKEKELIKELNWSLRAGYLMKCQQEKQNWILEGDQNSRMFFAWGLLGSTQWTDNIQGKVLSVEQQLELAAPINLVLVKQCMFEIPNCKSPGLDGFSSGFFKHQWDVVGEDVTQAVLDFFQTGRLRKVVPTIIDTNQGAFIEGRDLVHNVLMCQELARGYKRKGISPKCMMKLDIKKAYDSLSWKAVLQIMATLKFPPIFIKWINFCITSTAYSIQLNGDLYGFFKGGKGLSSFTYHPICKSYKLVNLVFADDLIVVSKEDEKSVDCIFKALKHFSLTTGLHINQAMSQIVTGGVRKEIETRILELTNIPKGDFPFRYLGRARLINSVLCGVIFFWTRIFIIPNKKVSQWAGTDLTAGNINEMENKIVRGSNRKERKRRAALVAACFYIIWKARNNIVHGKKRWNAVDSVEYVKYHVTTYVKPKRALHLIASTIGTPLQVDSCTLNFSRPALARCCVEVDISNLPPPKVLINHAGEELIFSFIYENVPSYCKECRRTGHQREACMAKNSDRKRDEPPEKEALVSQEHKHTRKWQVVTSKKGKAKVTDNLEWRAKKTDFSEHPKKTNATWVEGPGESSKNPIEIPVSPTPPLVEKVGKNWTYWITDPSILSTLTLRHVYENVLRAPIISDSQQLVDNSLAIVPFQENQFLSLPEDEPPEVGFFTEAKEIDKNIQHLDYLLAIEEFPPLPPYSVGKETLSNAPSLQAIIEEEQGGGMRGLAMKLSNLKNTLIKWNKETFGNIFEEVSKEQDRSEKAEAILEMDESEKNLMEFKLATPLLQQALKKEECFWAQKTNIKWISQGDASTSFFHSYVRGRRHRLHISSLKDGRRNIHTTFDEIARITVEHYTEVFSSIHEGDMGEILNLIPSCVSEQDNTLLSSIPAEEEIKRTIWSLNANSTAGSDGFNGFFFRNSWDTIKTDVCMAAQEFFIGVPMPKAFGSTLITLIPKNEAAITLDQFRPISLSTFFTLEGLSRSINYHHSLRMLSHFSAGRTPTPIHLLYADDIILFTKAECRNLLRLKKILASFMQASGQEINYNKNQVIVHEKMKPAHQYKIKKILSIKCSTKAFNYLGFTIVKGKLKKIHCKDLVEKFEKRINAWYSKKLNQMGRLILIKHVLSSIPLHLMAAQRIPKSITKILKRQMENFF</sequence>
<dbReference type="Proteomes" id="UP000595140">
    <property type="component" value="Unassembled WGS sequence"/>
</dbReference>
<feature type="domain" description="Reverse transcriptase" evidence="3">
    <location>
        <begin position="705"/>
        <end position="901"/>
    </location>
</feature>
<feature type="compositionally biased region" description="Basic and acidic residues" evidence="2">
    <location>
        <begin position="1083"/>
        <end position="1108"/>
    </location>
</feature>
<feature type="compositionally biased region" description="Basic and acidic residues" evidence="2">
    <location>
        <begin position="100"/>
        <end position="112"/>
    </location>
</feature>
<feature type="coiled-coil region" evidence="1">
    <location>
        <begin position="1327"/>
        <end position="1354"/>
    </location>
</feature>
<dbReference type="Pfam" id="PF00078">
    <property type="entry name" value="RVT_1"/>
    <property type="match status" value="1"/>
</dbReference>
<gene>
    <name evidence="5" type="ORF">CCAM_LOCUS28710</name>
</gene>
<dbReference type="InterPro" id="IPR025558">
    <property type="entry name" value="DUF4283"/>
</dbReference>
<evidence type="ECO:0000259" key="3">
    <source>
        <dbReference type="Pfam" id="PF00078"/>
    </source>
</evidence>
<name>A0A484MFR4_9ASTE</name>
<feature type="compositionally biased region" description="Basic and acidic residues" evidence="2">
    <location>
        <begin position="364"/>
        <end position="381"/>
    </location>
</feature>
<dbReference type="PANTHER" id="PTHR31286">
    <property type="entry name" value="GLYCINE-RICH CELL WALL STRUCTURAL PROTEIN 1.8-LIKE"/>
    <property type="match status" value="1"/>
</dbReference>